<evidence type="ECO:0000256" key="3">
    <source>
        <dbReference type="ARBA" id="ARBA00022801"/>
    </source>
</evidence>
<proteinExistence type="inferred from homology"/>
<dbReference type="NCBIfam" id="TIGR00447">
    <property type="entry name" value="pth"/>
    <property type="match status" value="1"/>
</dbReference>
<dbReference type="EC" id="3.1.1.29" evidence="1"/>
<dbReference type="Pfam" id="PF01195">
    <property type="entry name" value="Pept_tRNA_hydro"/>
    <property type="match status" value="1"/>
</dbReference>
<dbReference type="PANTHER" id="PTHR17224:SF1">
    <property type="entry name" value="PEPTIDYL-TRNA HYDROLASE"/>
    <property type="match status" value="1"/>
</dbReference>
<protein>
    <recommendedName>
        <fullName evidence="1">peptidyl-tRNA hydrolase</fullName>
        <ecNumber evidence="1">3.1.1.29</ecNumber>
    </recommendedName>
</protein>
<dbReference type="SUPFAM" id="SSF53178">
    <property type="entry name" value="Peptidyl-tRNA hydrolase-like"/>
    <property type="match status" value="1"/>
</dbReference>
<dbReference type="AlphaFoldDB" id="A0A0D0ADD1"/>
<dbReference type="OrthoDB" id="1711136at2759"/>
<dbReference type="InterPro" id="IPR036416">
    <property type="entry name" value="Pept_tRNA_hydro_sf"/>
</dbReference>
<dbReference type="FunCoup" id="A0A0D0ADD1">
    <property type="interactions" value="133"/>
</dbReference>
<organism evidence="6 7">
    <name type="scientific">Suillus luteus UH-Slu-Lm8-n1</name>
    <dbReference type="NCBI Taxonomy" id="930992"/>
    <lineage>
        <taxon>Eukaryota</taxon>
        <taxon>Fungi</taxon>
        <taxon>Dikarya</taxon>
        <taxon>Basidiomycota</taxon>
        <taxon>Agaricomycotina</taxon>
        <taxon>Agaricomycetes</taxon>
        <taxon>Agaricomycetidae</taxon>
        <taxon>Boletales</taxon>
        <taxon>Suillineae</taxon>
        <taxon>Suillaceae</taxon>
        <taxon>Suillus</taxon>
    </lineage>
</organism>
<evidence type="ECO:0000256" key="5">
    <source>
        <dbReference type="ARBA" id="ARBA00038063"/>
    </source>
</evidence>
<dbReference type="GO" id="GO:0004045">
    <property type="term" value="F:peptidyl-tRNA hydrolase activity"/>
    <property type="evidence" value="ECO:0007669"/>
    <property type="project" value="UniProtKB-EC"/>
</dbReference>
<evidence type="ECO:0000256" key="2">
    <source>
        <dbReference type="ARBA" id="ARBA00022555"/>
    </source>
</evidence>
<keyword evidence="3" id="KW-0378">Hydrolase</keyword>
<accession>A0A0D0ADD1</accession>
<comment type="similarity">
    <text evidence="5">Belongs to the PTH family.</text>
</comment>
<reference evidence="6 7" key="1">
    <citation type="submission" date="2014-04" db="EMBL/GenBank/DDBJ databases">
        <authorList>
            <consortium name="DOE Joint Genome Institute"/>
            <person name="Kuo A."/>
            <person name="Ruytinx J."/>
            <person name="Rineau F."/>
            <person name="Colpaert J."/>
            <person name="Kohler A."/>
            <person name="Nagy L.G."/>
            <person name="Floudas D."/>
            <person name="Copeland A."/>
            <person name="Barry K.W."/>
            <person name="Cichocki N."/>
            <person name="Veneault-Fourrey C."/>
            <person name="LaButti K."/>
            <person name="Lindquist E.A."/>
            <person name="Lipzen A."/>
            <person name="Lundell T."/>
            <person name="Morin E."/>
            <person name="Murat C."/>
            <person name="Sun H."/>
            <person name="Tunlid A."/>
            <person name="Henrissat B."/>
            <person name="Grigoriev I.V."/>
            <person name="Hibbett D.S."/>
            <person name="Martin F."/>
            <person name="Nordberg H.P."/>
            <person name="Cantor M.N."/>
            <person name="Hua S.X."/>
        </authorList>
    </citation>
    <scope>NUCLEOTIDE SEQUENCE [LARGE SCALE GENOMIC DNA]</scope>
    <source>
        <strain evidence="6 7">UH-Slu-Lm8-n1</strain>
    </source>
</reference>
<dbReference type="InterPro" id="IPR018171">
    <property type="entry name" value="Pept_tRNA_hydro_CS"/>
</dbReference>
<dbReference type="GO" id="GO:0000049">
    <property type="term" value="F:tRNA binding"/>
    <property type="evidence" value="ECO:0007669"/>
    <property type="project" value="UniProtKB-KW"/>
</dbReference>
<keyword evidence="2" id="KW-0820">tRNA-binding</keyword>
<dbReference type="Proteomes" id="UP000054485">
    <property type="component" value="Unassembled WGS sequence"/>
</dbReference>
<evidence type="ECO:0000256" key="1">
    <source>
        <dbReference type="ARBA" id="ARBA00013260"/>
    </source>
</evidence>
<gene>
    <name evidence="6" type="ORF">CY34DRAFT_88735</name>
</gene>
<evidence type="ECO:0000256" key="4">
    <source>
        <dbReference type="ARBA" id="ARBA00022884"/>
    </source>
</evidence>
<reference evidence="7" key="2">
    <citation type="submission" date="2015-01" db="EMBL/GenBank/DDBJ databases">
        <title>Evolutionary Origins and Diversification of the Mycorrhizal Mutualists.</title>
        <authorList>
            <consortium name="DOE Joint Genome Institute"/>
            <consortium name="Mycorrhizal Genomics Consortium"/>
            <person name="Kohler A."/>
            <person name="Kuo A."/>
            <person name="Nagy L.G."/>
            <person name="Floudas D."/>
            <person name="Copeland A."/>
            <person name="Barry K.W."/>
            <person name="Cichocki N."/>
            <person name="Veneault-Fourrey C."/>
            <person name="LaButti K."/>
            <person name="Lindquist E.A."/>
            <person name="Lipzen A."/>
            <person name="Lundell T."/>
            <person name="Morin E."/>
            <person name="Murat C."/>
            <person name="Riley R."/>
            <person name="Ohm R."/>
            <person name="Sun H."/>
            <person name="Tunlid A."/>
            <person name="Henrissat B."/>
            <person name="Grigoriev I.V."/>
            <person name="Hibbett D.S."/>
            <person name="Martin F."/>
        </authorList>
    </citation>
    <scope>NUCLEOTIDE SEQUENCE [LARGE SCALE GENOMIC DNA]</scope>
    <source>
        <strain evidence="7">UH-Slu-Lm8-n1</strain>
    </source>
</reference>
<dbReference type="PROSITE" id="PS01196">
    <property type="entry name" value="PEPT_TRNA_HYDROL_2"/>
    <property type="match status" value="1"/>
</dbReference>
<evidence type="ECO:0000313" key="7">
    <source>
        <dbReference type="Proteomes" id="UP000054485"/>
    </source>
</evidence>
<dbReference type="InParanoid" id="A0A0D0ADD1"/>
<keyword evidence="7" id="KW-1185">Reference proteome</keyword>
<keyword evidence="4" id="KW-0694">RNA-binding</keyword>
<dbReference type="EMBL" id="KN835331">
    <property type="protein sequence ID" value="KIK39721.1"/>
    <property type="molecule type" value="Genomic_DNA"/>
</dbReference>
<dbReference type="InterPro" id="IPR001328">
    <property type="entry name" value="Pept_tRNA_hydro"/>
</dbReference>
<dbReference type="STRING" id="930992.A0A0D0ADD1"/>
<dbReference type="HOGENOM" id="CLU_062456_2_3_1"/>
<sequence length="196" mass="20781">MNIASGLPQLLVVGLGNLPFPQTRHSIGHLIIDALAARLHVHMTTDRTMGGVTGRSKVTLGETAVSLILLKPKPLMNITGPSVAGALRKSVKASDAMIIIHDSLSHKPKALSPKMGGSANGHNGVRSIISALGGETGFHRFRIGIGRGPGDAAEYVLSKLPEEEKFYWSGDGIGLDLVCKELERIARKQLESQGLP</sequence>
<evidence type="ECO:0000313" key="6">
    <source>
        <dbReference type="EMBL" id="KIK39721.1"/>
    </source>
</evidence>
<dbReference type="Gene3D" id="3.40.50.1470">
    <property type="entry name" value="Peptidyl-tRNA hydrolase"/>
    <property type="match status" value="1"/>
</dbReference>
<dbReference type="PANTHER" id="PTHR17224">
    <property type="entry name" value="PEPTIDYL-TRNA HYDROLASE"/>
    <property type="match status" value="1"/>
</dbReference>
<name>A0A0D0ADD1_9AGAM</name>